<sequence length="922" mass="95730">MEQVQLIRGQGDDKVKKQISSALLAATLVVSGGLHTPSAEAAKPIQITVNGVPLVTDQAPVMSGSRTMVPLRGVFEALDAKVLWKQSNKTVTAVKGTTTVVLPVGSTRATINDKLTAMDVPAKVIKGRVMVPLRFVTEAMGSKVGWNKATQTVSITTSKAATIPPVTTTPSTGAVSPVSYVNASVIGQQGNGSDLQVAFPGSASASAVSQYRILVVKSSNMNTFNLASAQNVPAANYQVVPKGSSNYTITLLPQSRDTDGALIQKNVSYRVYVLAVGNPGYTSTLTMAQTVINLGSTVSASATPGEVKASDVADNGDGRDLSVSFNKVSDESKVSSYRIFVVPSNNASSFSTSEAGKVNSDNYTSVTKDGSNHTVRLKSSTRDTSGKVLTEGVSYTVFVTAVNSGGDTLGLSAASNSLTLGKAVDAPSITKVTDVGNNGDARDLQVSFDKIANESRISGYRVFVVRSTNSGDFDLEKASALNSSRYMDVSKTGSDREVTLSSSLKDNNGDNIKNDVSYRVFVMSRGTGSYSNSLSSASSTITLTSNSKTVGSTNGVSVSDVSDYGDGRDLQVSFNKSGDENLVSQYRVLVVKSGDSSNFTQTKAQKVSSSNYTSVSKNGSNRVIVLSSGARDVDGDLVKNGVAYRVFVLSVGSGDASDTYSLSSASSTITLGGSTAAAVVNGLAISNSGANSNPSDVTVSFTPANDTGISEYRIIVVRNDQSSGFNLSTANSVSSANYTRIAKTASKVTQALPAGTKDYNGNAIDKNVSYRVFVLTVADGSVRSVNALSGASNDFVIANKTVAAPTNVTATADNNAGAIRVNFNRPSDSSAIGSYAVMLVPAASADSFTLADANRVNSSRYQTVTGSTYSEWAFSTSNVDVNGASIRPGVAYKAFVLSVANGRDATVNALSVASREAQMNIQ</sequence>
<name>A0A172ZDG0_9BACL</name>
<accession>A0A172ZDG0</accession>
<dbReference type="RefSeq" id="WP_064505554.1">
    <property type="nucleotide sequence ID" value="NZ_CP013023.1"/>
</dbReference>
<dbReference type="Pfam" id="PF07833">
    <property type="entry name" value="Cu_amine_oxidN1"/>
    <property type="match status" value="1"/>
</dbReference>
<reference evidence="2 3" key="2">
    <citation type="journal article" date="2016" name="Int. J. Syst. Evol. Microbiol.">
        <title>Paenibacillus bovis sp. nov., isolated from raw yak (Bos grunniens) milk.</title>
        <authorList>
            <person name="Gao C."/>
            <person name="Han J."/>
            <person name="Liu Z."/>
            <person name="Xu X."/>
            <person name="Hang F."/>
            <person name="Wu Z."/>
        </authorList>
    </citation>
    <scope>NUCLEOTIDE SEQUENCE [LARGE SCALE GENOMIC DNA]</scope>
    <source>
        <strain evidence="2 3">BD3526</strain>
    </source>
</reference>
<protein>
    <recommendedName>
        <fullName evidence="1">Copper amine oxidase-like N-terminal domain-containing protein</fullName>
    </recommendedName>
</protein>
<evidence type="ECO:0000313" key="3">
    <source>
        <dbReference type="Proteomes" id="UP000078148"/>
    </source>
</evidence>
<dbReference type="OrthoDB" id="2663921at2"/>
<dbReference type="Gene3D" id="3.30.457.10">
    <property type="entry name" value="Copper amine oxidase-like, N-terminal domain"/>
    <property type="match status" value="1"/>
</dbReference>
<dbReference type="AlphaFoldDB" id="A0A172ZDG0"/>
<evidence type="ECO:0000259" key="1">
    <source>
        <dbReference type="Pfam" id="PF07833"/>
    </source>
</evidence>
<gene>
    <name evidence="2" type="ORF">AR543_04225</name>
</gene>
<evidence type="ECO:0000313" key="2">
    <source>
        <dbReference type="EMBL" id="ANF95297.1"/>
    </source>
</evidence>
<feature type="domain" description="Copper amine oxidase-like N-terminal" evidence="1">
    <location>
        <begin position="48"/>
        <end position="155"/>
    </location>
</feature>
<reference evidence="3" key="1">
    <citation type="submission" date="2015-10" db="EMBL/GenBank/DDBJ databases">
        <title>Genome of Paenibacillus bovis sp. nov.</title>
        <authorList>
            <person name="Wu Z."/>
            <person name="Gao C."/>
            <person name="Liu Z."/>
            <person name="Zheng H."/>
        </authorList>
    </citation>
    <scope>NUCLEOTIDE SEQUENCE [LARGE SCALE GENOMIC DNA]</scope>
    <source>
        <strain evidence="3">BD3526</strain>
    </source>
</reference>
<dbReference type="InterPro" id="IPR012854">
    <property type="entry name" value="Cu_amine_oxidase-like_N"/>
</dbReference>
<dbReference type="STRING" id="1616788.AR543_04225"/>
<dbReference type="SUPFAM" id="SSF55383">
    <property type="entry name" value="Copper amine oxidase, domain N"/>
    <property type="match status" value="1"/>
</dbReference>
<keyword evidence="3" id="KW-1185">Reference proteome</keyword>
<dbReference type="KEGG" id="pbv:AR543_04225"/>
<dbReference type="Proteomes" id="UP000078148">
    <property type="component" value="Chromosome"/>
</dbReference>
<proteinExistence type="predicted"/>
<dbReference type="EMBL" id="CP013023">
    <property type="protein sequence ID" value="ANF95297.1"/>
    <property type="molecule type" value="Genomic_DNA"/>
</dbReference>
<organism evidence="2 3">
    <name type="scientific">Paenibacillus bovis</name>
    <dbReference type="NCBI Taxonomy" id="1616788"/>
    <lineage>
        <taxon>Bacteria</taxon>
        <taxon>Bacillati</taxon>
        <taxon>Bacillota</taxon>
        <taxon>Bacilli</taxon>
        <taxon>Bacillales</taxon>
        <taxon>Paenibacillaceae</taxon>
        <taxon>Paenibacillus</taxon>
    </lineage>
</organism>
<dbReference type="InterPro" id="IPR036582">
    <property type="entry name" value="Mao_N_sf"/>
</dbReference>